<dbReference type="Pfam" id="PF00874">
    <property type="entry name" value="PRD"/>
    <property type="match status" value="2"/>
</dbReference>
<dbReference type="Proteomes" id="UP000007652">
    <property type="component" value="Unassembled WGS sequence"/>
</dbReference>
<evidence type="ECO:0000256" key="1">
    <source>
        <dbReference type="ARBA" id="ARBA00022737"/>
    </source>
</evidence>
<keyword evidence="4" id="KW-1185">Reference proteome</keyword>
<dbReference type="RefSeq" id="WP_008907498.1">
    <property type="nucleotide sequence ID" value="NZ_CAKP01000002.1"/>
</dbReference>
<dbReference type="GO" id="GO:0006355">
    <property type="term" value="P:regulation of DNA-templated transcription"/>
    <property type="evidence" value="ECO:0007669"/>
    <property type="project" value="InterPro"/>
</dbReference>
<evidence type="ECO:0000259" key="2">
    <source>
        <dbReference type="PROSITE" id="PS51372"/>
    </source>
</evidence>
<keyword evidence="1" id="KW-0677">Repeat</keyword>
<dbReference type="eggNOG" id="COG3711">
    <property type="taxonomic scope" value="Bacteria"/>
</dbReference>
<dbReference type="Gene3D" id="1.20.58.1950">
    <property type="match status" value="1"/>
</dbReference>
<protein>
    <submittedName>
        <fullName evidence="3">Beta-glucoside bgl operon antiterminator, BglG family</fullName>
    </submittedName>
</protein>
<dbReference type="SUPFAM" id="SSF50151">
    <property type="entry name" value="SacY-like RNA-binding domain"/>
    <property type="match status" value="1"/>
</dbReference>
<dbReference type="InterPro" id="IPR004341">
    <property type="entry name" value="CAT_RNA-bd_dom"/>
</dbReference>
<dbReference type="PROSITE" id="PS51372">
    <property type="entry name" value="PRD_2"/>
    <property type="match status" value="2"/>
</dbReference>
<dbReference type="SMART" id="SM01061">
    <property type="entry name" value="CAT_RBD"/>
    <property type="match status" value="1"/>
</dbReference>
<name>G0V3T5_9CLOT</name>
<dbReference type="GO" id="GO:0003723">
    <property type="term" value="F:RNA binding"/>
    <property type="evidence" value="ECO:0007669"/>
    <property type="project" value="InterPro"/>
</dbReference>
<reference evidence="3 4" key="1">
    <citation type="journal article" date="2011" name="J. Bacteriol.">
        <title>Draft genome sequence of Caloramator australicus strain RC3T, a thermoanaerobe from the Great Artesian Basin of Australia.</title>
        <authorList>
            <person name="Ogg C.D."/>
            <person name="Patel B.K.C."/>
        </authorList>
    </citation>
    <scope>NUCLEOTIDE SEQUENCE [LARGE SCALE GENOMIC DNA]</scope>
    <source>
        <strain evidence="3 4">RC3</strain>
    </source>
</reference>
<dbReference type="InterPro" id="IPR011608">
    <property type="entry name" value="PRD"/>
</dbReference>
<sequence>MEFYEILKIFNNNVVLAKKDEKEYILIDKGIGFNKRKGELINKDRFEKIFILERDIKDRFDKLILNIDEEIVGVCEEVISMISEEYEELDREIHVKLVDHIAFAIKRLKNNDEIENPFIIEIETLYNKDYEIAKKAAFMIKKRLNIEIPDGEIGFIALHINAAKNKGKVSDTLKNIYICNSVIEILEDELKVEINKQSIDYARFITHIKFAIYRIINKIPIKNELKSAIKRKYKDSYKIAQIIAKFMENELKEKVSDDEIAYMAMHVEKFKNKTLY</sequence>
<organism evidence="3 4">
    <name type="scientific">Caloramator australicus RC3</name>
    <dbReference type="NCBI Taxonomy" id="857293"/>
    <lineage>
        <taxon>Bacteria</taxon>
        <taxon>Bacillati</taxon>
        <taxon>Bacillota</taxon>
        <taxon>Clostridia</taxon>
        <taxon>Eubacteriales</taxon>
        <taxon>Clostridiaceae</taxon>
        <taxon>Caloramator</taxon>
    </lineage>
</organism>
<dbReference type="PANTHER" id="PTHR30185">
    <property type="entry name" value="CRYPTIC BETA-GLUCOSIDE BGL OPERON ANTITERMINATOR"/>
    <property type="match status" value="1"/>
</dbReference>
<dbReference type="Gene3D" id="2.30.24.10">
    <property type="entry name" value="CAT RNA-binding domain"/>
    <property type="match status" value="1"/>
</dbReference>
<comment type="caution">
    <text evidence="3">The sequence shown here is derived from an EMBL/GenBank/DDBJ whole genome shotgun (WGS) entry which is preliminary data.</text>
</comment>
<proteinExistence type="predicted"/>
<dbReference type="EMBL" id="CAKP01000002">
    <property type="protein sequence ID" value="CCC57775.1"/>
    <property type="molecule type" value="Genomic_DNA"/>
</dbReference>
<dbReference type="InterPro" id="IPR036634">
    <property type="entry name" value="PRD_sf"/>
</dbReference>
<accession>G0V3T5</accession>
<feature type="domain" description="PRD" evidence="2">
    <location>
        <begin position="171"/>
        <end position="276"/>
    </location>
</feature>
<dbReference type="SUPFAM" id="SSF63520">
    <property type="entry name" value="PTS-regulatory domain, PRD"/>
    <property type="match status" value="2"/>
</dbReference>
<evidence type="ECO:0000313" key="4">
    <source>
        <dbReference type="Proteomes" id="UP000007652"/>
    </source>
</evidence>
<dbReference type="PANTHER" id="PTHR30185:SF16">
    <property type="entry name" value="PROTEIN GLCT"/>
    <property type="match status" value="1"/>
</dbReference>
<dbReference type="STRING" id="857293.CAAU_0125"/>
<dbReference type="InterPro" id="IPR050661">
    <property type="entry name" value="BglG_antiterminators"/>
</dbReference>
<feature type="domain" description="PRD" evidence="2">
    <location>
        <begin position="66"/>
        <end position="170"/>
    </location>
</feature>
<dbReference type="AlphaFoldDB" id="G0V3T5"/>
<gene>
    <name evidence="3" type="ORF">CAAU_0125</name>
</gene>
<dbReference type="Gene3D" id="1.20.890.100">
    <property type="match status" value="1"/>
</dbReference>
<dbReference type="Gene3D" id="1.10.1790.10">
    <property type="entry name" value="PRD domain"/>
    <property type="match status" value="1"/>
</dbReference>
<evidence type="ECO:0000313" key="3">
    <source>
        <dbReference type="EMBL" id="CCC57775.1"/>
    </source>
</evidence>
<dbReference type="InterPro" id="IPR036650">
    <property type="entry name" value="CAT_RNA-bd_dom_sf"/>
</dbReference>
<dbReference type="Pfam" id="PF03123">
    <property type="entry name" value="CAT_RBD"/>
    <property type="match status" value="1"/>
</dbReference>